<reference evidence="1" key="1">
    <citation type="journal article" date="2020" name="Nature">
        <title>Giant virus diversity and host interactions through global metagenomics.</title>
        <authorList>
            <person name="Schulz F."/>
            <person name="Roux S."/>
            <person name="Paez-Espino D."/>
            <person name="Jungbluth S."/>
            <person name="Walsh D.A."/>
            <person name="Denef V.J."/>
            <person name="McMahon K.D."/>
            <person name="Konstantinidis K.T."/>
            <person name="Eloe-Fadrosh E.A."/>
            <person name="Kyrpides N.C."/>
            <person name="Woyke T."/>
        </authorList>
    </citation>
    <scope>NUCLEOTIDE SEQUENCE</scope>
    <source>
        <strain evidence="1">GVMAG-M-3300023110-24</strain>
    </source>
</reference>
<dbReference type="EMBL" id="MN739508">
    <property type="protein sequence ID" value="QHT09198.1"/>
    <property type="molecule type" value="Genomic_DNA"/>
</dbReference>
<organism evidence="1">
    <name type="scientific">viral metagenome</name>
    <dbReference type="NCBI Taxonomy" id="1070528"/>
    <lineage>
        <taxon>unclassified sequences</taxon>
        <taxon>metagenomes</taxon>
        <taxon>organismal metagenomes</taxon>
    </lineage>
</organism>
<dbReference type="SUPFAM" id="SSF57903">
    <property type="entry name" value="FYVE/PHD zinc finger"/>
    <property type="match status" value="1"/>
</dbReference>
<proteinExistence type="predicted"/>
<dbReference type="AlphaFoldDB" id="A0A6C0CXG5"/>
<protein>
    <recommendedName>
        <fullName evidence="2">PHD-type domain-containing protein</fullName>
    </recommendedName>
</protein>
<name>A0A6C0CXG5_9ZZZZ</name>
<sequence>MCLTHRTRNKKKYKKKKKIYPEPIPDYSNICNEIYICGYCNNYYNSDDIKIYCDGCEKFFHCHVAGSCIGEKCTHTLASGMSHSSRYCLNCVNLNNPINKKMDGKNCICKNCENK</sequence>
<dbReference type="InterPro" id="IPR011011">
    <property type="entry name" value="Znf_FYVE_PHD"/>
</dbReference>
<accession>A0A6C0CXG5</accession>
<evidence type="ECO:0008006" key="2">
    <source>
        <dbReference type="Google" id="ProtNLM"/>
    </source>
</evidence>
<evidence type="ECO:0000313" key="1">
    <source>
        <dbReference type="EMBL" id="QHT09198.1"/>
    </source>
</evidence>